<reference evidence="6 7" key="1">
    <citation type="journal article" date="2004" name="Proc. Natl. Acad. Sci. U.S.A.">
        <title>The diploid genome sequence of Candida albicans.</title>
        <authorList>
            <person name="Jones T."/>
            <person name="Federspiel N.A."/>
            <person name="Chibana H."/>
            <person name="Dungan J."/>
            <person name="Kalman S."/>
            <person name="Magee B.B."/>
            <person name="Newport G."/>
            <person name="Thorstenson Y.R."/>
            <person name="Agabian N."/>
            <person name="Magee P.T."/>
            <person name="Davis R.W."/>
            <person name="Scherer S."/>
        </authorList>
    </citation>
    <scope>NUCLEOTIDE SEQUENCE [LARGE SCALE GENOMIC DNA]</scope>
    <source>
        <strain evidence="7">SC5314 / ATCC MYA-2876</strain>
    </source>
</reference>
<dbReference type="InterPro" id="IPR013922">
    <property type="entry name" value="Cyclin_PHO80-like"/>
</dbReference>
<dbReference type="CDD" id="cd20557">
    <property type="entry name" value="CYCLIN_ScPCL1-like"/>
    <property type="match status" value="1"/>
</dbReference>
<dbReference type="GO" id="GO:0005634">
    <property type="term" value="C:nucleus"/>
    <property type="evidence" value="ECO:0000318"/>
    <property type="project" value="GO_Central"/>
</dbReference>
<evidence type="ECO:0000313" key="7">
    <source>
        <dbReference type="Proteomes" id="UP000000559"/>
    </source>
</evidence>
<dbReference type="GO" id="GO:0034605">
    <property type="term" value="P:cellular response to heat"/>
    <property type="evidence" value="ECO:0000315"/>
    <property type="project" value="CGD"/>
</dbReference>
<dbReference type="PANTHER" id="PTHR15615:SF114">
    <property type="entry name" value="PHO85 CYCLIN-1"/>
    <property type="match status" value="1"/>
</dbReference>
<dbReference type="Pfam" id="PF00134">
    <property type="entry name" value="Cyclin_N"/>
    <property type="match status" value="1"/>
</dbReference>
<keyword evidence="1" id="KW-0195">Cyclin</keyword>
<dbReference type="Gene3D" id="1.10.472.10">
    <property type="entry name" value="Cyclin-like"/>
    <property type="match status" value="1"/>
</dbReference>
<feature type="region of interest" description="Disordered" evidence="3">
    <location>
        <begin position="211"/>
        <end position="284"/>
    </location>
</feature>
<dbReference type="GO" id="GO:0019901">
    <property type="term" value="F:protein kinase binding"/>
    <property type="evidence" value="ECO:0007669"/>
    <property type="project" value="InterPro"/>
</dbReference>
<evidence type="ECO:0000259" key="4">
    <source>
        <dbReference type="Pfam" id="PF00134"/>
    </source>
</evidence>
<evidence type="ECO:0000256" key="1">
    <source>
        <dbReference type="ARBA" id="ARBA00023127"/>
    </source>
</evidence>
<dbReference type="GO" id="GO:0016538">
    <property type="term" value="F:cyclin-dependent protein serine/threonine kinase regulator activity"/>
    <property type="evidence" value="ECO:0000318"/>
    <property type="project" value="GO_Central"/>
</dbReference>
<dbReference type="GO" id="GO:0036171">
    <property type="term" value="P:filamentous growth of a population of unicellular organisms in response to chemical stimulus"/>
    <property type="evidence" value="ECO:0000315"/>
    <property type="project" value="CGD"/>
</dbReference>
<feature type="compositionally biased region" description="Low complexity" evidence="3">
    <location>
        <begin position="264"/>
        <end position="284"/>
    </location>
</feature>
<feature type="domain" description="Cyclin N-terminal" evidence="4">
    <location>
        <begin position="50"/>
        <end position="153"/>
    </location>
</feature>
<dbReference type="SUPFAM" id="SSF47954">
    <property type="entry name" value="Cyclin-like"/>
    <property type="match status" value="1"/>
</dbReference>
<dbReference type="EMBL" id="CP017627">
    <property type="protein sequence ID" value="AOW29746.1"/>
    <property type="molecule type" value="Genomic_DNA"/>
</dbReference>
<evidence type="ECO:0000313" key="5">
    <source>
        <dbReference type="CGD" id="CAL0000177342"/>
    </source>
</evidence>
<evidence type="ECO:0000256" key="2">
    <source>
        <dbReference type="ARBA" id="ARBA00061225"/>
    </source>
</evidence>
<keyword evidence="7" id="KW-1185">Reference proteome</keyword>
<dbReference type="Proteomes" id="UP000000559">
    <property type="component" value="Chromosome 5"/>
</dbReference>
<reference evidence="6 7" key="2">
    <citation type="journal article" date="2007" name="Genome Biol.">
        <title>Assembly of the Candida albicans genome into sixteen supercontigs aligned on the eight chromosomes.</title>
        <authorList>
            <person name="van het Hoog M."/>
            <person name="Rast T.J."/>
            <person name="Martchenko M."/>
            <person name="Grindle S."/>
            <person name="Dignard D."/>
            <person name="Hogues H."/>
            <person name="Cuomo C."/>
            <person name="Berriman M."/>
            <person name="Scherer S."/>
            <person name="Magee B.B."/>
            <person name="Whiteway M."/>
            <person name="Chibana H."/>
            <person name="Nantel A."/>
            <person name="Magee P.T."/>
        </authorList>
    </citation>
    <scope>GENOME REANNOTATION</scope>
    <source>
        <strain evidence="7">SC5314 / ATCC MYA-2876</strain>
    </source>
</reference>
<dbReference type="SMR" id="A0A1D8PNP1"/>
<dbReference type="FunFam" id="1.10.472.10:FF:000084">
    <property type="entry name" value="PCL9p Cyclin"/>
    <property type="match status" value="1"/>
</dbReference>
<dbReference type="KEGG" id="cal:CAALFM_C503310CA"/>
<dbReference type="GeneID" id="3646356"/>
<gene>
    <name evidence="5 6" type="primary">PCL1</name>
    <name evidence="6" type="ordered locus">CAALFM_C503310CA</name>
    <name evidence="5" type="ordered locus">orf19.10172</name>
</gene>
<dbReference type="eggNOG" id="KOG1674">
    <property type="taxonomic scope" value="Eukaryota"/>
</dbReference>
<protein>
    <submittedName>
        <fullName evidence="6">Pcl1p</fullName>
    </submittedName>
</protein>
<dbReference type="PANTHER" id="PTHR15615">
    <property type="match status" value="1"/>
</dbReference>
<proteinExistence type="inferred from homology"/>
<dbReference type="OrthoDB" id="10250320at2759"/>
<evidence type="ECO:0000256" key="3">
    <source>
        <dbReference type="SAM" id="MobiDB-lite"/>
    </source>
</evidence>
<organism evidence="6 7">
    <name type="scientific">Candida albicans (strain SC5314 / ATCC MYA-2876)</name>
    <name type="common">Yeast</name>
    <dbReference type="NCBI Taxonomy" id="237561"/>
    <lineage>
        <taxon>Eukaryota</taxon>
        <taxon>Fungi</taxon>
        <taxon>Dikarya</taxon>
        <taxon>Ascomycota</taxon>
        <taxon>Saccharomycotina</taxon>
        <taxon>Pichiomycetes</taxon>
        <taxon>Debaryomycetaceae</taxon>
        <taxon>Candida/Lodderomyces clade</taxon>
        <taxon>Candida</taxon>
    </lineage>
</organism>
<dbReference type="VEuPathDB" id="FungiDB:C5_03310C_A"/>
<dbReference type="InParanoid" id="A0A1D8PNP1"/>
<accession>A0A1D8PNP1</accession>
<dbReference type="GO" id="GO:0000131">
    <property type="term" value="C:incipient cellular bud site"/>
    <property type="evidence" value="ECO:0007669"/>
    <property type="project" value="UniProtKB-ARBA"/>
</dbReference>
<dbReference type="InterPro" id="IPR036915">
    <property type="entry name" value="Cyclin-like_sf"/>
</dbReference>
<dbReference type="GO" id="GO:0000307">
    <property type="term" value="C:cyclin-dependent protein kinase holoenzyme complex"/>
    <property type="evidence" value="ECO:0000318"/>
    <property type="project" value="GO_Central"/>
</dbReference>
<sequence>MVSSIDLQALKVFLNGPITHDMIHKIVVATLQVIPCEDTKSKTYTSSNNTIKQLPSLMTFLTKLVKYTNVYTGTLMATLIYLQKLKSRLPKNAHGLPCTRHRILLSCLILSSKFHNDSSPKNKHWAKYTDGLFNVKDINLMERQLIFLLNWDLKVTNEEMCQSLQSFLEPIKTDIIKQEKFQKYLQQKNQETKQMANAAVAVSISATTTPVTLSRSSTSTSTSSLVSSASSCSGRSSRSSSISPDHLSPMHYSNTNNNHYRQDSSSSISSIGSNNSPSSVYSISPKHNHKSIIANNNSHNNNNGGGGGGSGVCQIIDPIIELTAQKEELELKNFLSRKFGTTTTTTTTTTSTGNNNYGYGYHAAYGYNVANNF</sequence>
<dbReference type="RefSeq" id="XP_712031.2">
    <property type="nucleotide sequence ID" value="XM_706938.2"/>
</dbReference>
<name>A0A1D8PNP1_CANAL</name>
<dbReference type="GO" id="GO:0071466">
    <property type="term" value="P:cellular response to xenobiotic stimulus"/>
    <property type="evidence" value="ECO:0000315"/>
    <property type="project" value="CGD"/>
</dbReference>
<comment type="similarity">
    <text evidence="2">Belongs to the cyclin family. PCL1,2 subfamily.</text>
</comment>
<feature type="compositionally biased region" description="Low complexity" evidence="3">
    <location>
        <begin position="211"/>
        <end position="243"/>
    </location>
</feature>
<dbReference type="STRING" id="237561.A0A1D8PNP1"/>
<dbReference type="AlphaFoldDB" id="A0A1D8PNP1"/>
<reference evidence="6 7" key="3">
    <citation type="journal article" date="2013" name="Genome Biol.">
        <title>Assembly of a phased diploid Candida albicans genome facilitates allele-specific measurements and provides a simple model for repeat and indel structure.</title>
        <authorList>
            <person name="Muzzey D."/>
            <person name="Schwartz K."/>
            <person name="Weissman J.S."/>
            <person name="Sherlock G."/>
        </authorList>
    </citation>
    <scope>NUCLEOTIDE SEQUENCE [LARGE SCALE GENOMIC DNA]</scope>
    <source>
        <strain evidence="7">SC5314 / ATCC MYA-2876</strain>
    </source>
</reference>
<dbReference type="InterPro" id="IPR006671">
    <property type="entry name" value="Cyclin_N"/>
</dbReference>
<dbReference type="CGD" id="CAL0000177342">
    <property type="gene designation" value="PCL1"/>
</dbReference>
<evidence type="ECO:0000313" key="6">
    <source>
        <dbReference type="EMBL" id="AOW29746.1"/>
    </source>
</evidence>
<dbReference type="GO" id="GO:0032878">
    <property type="term" value="P:regulation of establishment or maintenance of cell polarity"/>
    <property type="evidence" value="ECO:0007669"/>
    <property type="project" value="UniProtKB-ARBA"/>
</dbReference>